<protein>
    <submittedName>
        <fullName evidence="3">Carbonic anhydrase 5A</fullName>
    </submittedName>
</protein>
<keyword evidence="4" id="KW-1185">Reference proteome</keyword>
<dbReference type="GeneTree" id="ENSGT00940000162066"/>
<feature type="region of interest" description="Disordered" evidence="1">
    <location>
        <begin position="20"/>
        <end position="68"/>
    </location>
</feature>
<proteinExistence type="predicted"/>
<dbReference type="AlphaFoldDB" id="A0A8C8Z7B3"/>
<reference evidence="3" key="1">
    <citation type="submission" date="2025-08" db="UniProtKB">
        <authorList>
            <consortium name="Ensembl"/>
        </authorList>
    </citation>
    <scope>IDENTIFICATION</scope>
</reference>
<evidence type="ECO:0000313" key="3">
    <source>
        <dbReference type="Ensembl" id="ENSPSMP00000012716.1"/>
    </source>
</evidence>
<dbReference type="Ensembl" id="ENSPSMT00000014824.1">
    <property type="protein sequence ID" value="ENSPSMP00000012716.1"/>
    <property type="gene ID" value="ENSPSMG00000009178.1"/>
</dbReference>
<dbReference type="SUPFAM" id="SSF51069">
    <property type="entry name" value="Carbonic anhydrase"/>
    <property type="match status" value="1"/>
</dbReference>
<organism evidence="3 4">
    <name type="scientific">Prolemur simus</name>
    <name type="common">Greater bamboo lemur</name>
    <name type="synonym">Hapalemur simus</name>
    <dbReference type="NCBI Taxonomy" id="1328070"/>
    <lineage>
        <taxon>Eukaryota</taxon>
        <taxon>Metazoa</taxon>
        <taxon>Chordata</taxon>
        <taxon>Craniata</taxon>
        <taxon>Vertebrata</taxon>
        <taxon>Euteleostomi</taxon>
        <taxon>Mammalia</taxon>
        <taxon>Eutheria</taxon>
        <taxon>Euarchontoglires</taxon>
        <taxon>Primates</taxon>
        <taxon>Strepsirrhini</taxon>
        <taxon>Lemuriformes</taxon>
        <taxon>Lemuridae</taxon>
        <taxon>Prolemur</taxon>
    </lineage>
</organism>
<evidence type="ECO:0000313" key="4">
    <source>
        <dbReference type="Proteomes" id="UP000694414"/>
    </source>
</evidence>
<gene>
    <name evidence="3" type="primary">CA5A</name>
</gene>
<accession>A0A8C8Z7B3</accession>
<dbReference type="Pfam" id="PF00194">
    <property type="entry name" value="Carb_anhydrase"/>
    <property type="match status" value="1"/>
</dbReference>
<reference evidence="3" key="2">
    <citation type="submission" date="2025-09" db="UniProtKB">
        <authorList>
            <consortium name="Ensembl"/>
        </authorList>
    </citation>
    <scope>IDENTIFICATION</scope>
</reference>
<name>A0A8C8Z7B3_PROSS</name>
<sequence length="192" mass="21065">MLGRSRWNASGFSFLARQMWGPPRHGPARPERRCSQHPCAQRGRNSALHPLWTGPVPEPGGSRQSPINIRTRDSIYDPRLKPLQVAYDAASCMFVWNTGYLCQVEFDSATEGSAAFSSLECCEIPKLPGSRHGRERLGCDRRVFKGLAGGPGPLRPLPPAAHLPGLLDLRGLPYHPAAGRVGHLDHPEAAHR</sequence>
<feature type="domain" description="Alpha-carbonic anhydrase" evidence="2">
    <location>
        <begin position="52"/>
        <end position="109"/>
    </location>
</feature>
<dbReference type="InterPro" id="IPR001148">
    <property type="entry name" value="CA_dom"/>
</dbReference>
<evidence type="ECO:0000259" key="2">
    <source>
        <dbReference type="Pfam" id="PF00194"/>
    </source>
</evidence>
<dbReference type="Gene3D" id="3.10.200.10">
    <property type="entry name" value="Alpha carbonic anhydrase"/>
    <property type="match status" value="1"/>
</dbReference>
<dbReference type="InterPro" id="IPR036398">
    <property type="entry name" value="CA_dom_sf"/>
</dbReference>
<evidence type="ECO:0000256" key="1">
    <source>
        <dbReference type="SAM" id="MobiDB-lite"/>
    </source>
</evidence>
<dbReference type="Proteomes" id="UP000694414">
    <property type="component" value="Unplaced"/>
</dbReference>